<dbReference type="CDD" id="cd14659">
    <property type="entry name" value="Imelysin-like_IPPA"/>
    <property type="match status" value="1"/>
</dbReference>
<evidence type="ECO:0000256" key="2">
    <source>
        <dbReference type="ARBA" id="ARBA00022729"/>
    </source>
</evidence>
<protein>
    <submittedName>
        <fullName evidence="5">Imelysin family protein</fullName>
    </submittedName>
</protein>
<dbReference type="Gene3D" id="1.20.1420.20">
    <property type="entry name" value="M75 peptidase, HXXE motif"/>
    <property type="match status" value="1"/>
</dbReference>
<dbReference type="EMBL" id="JBHRTG010000007">
    <property type="protein sequence ID" value="MFC3163310.1"/>
    <property type="molecule type" value="Genomic_DNA"/>
</dbReference>
<sequence length="365" mass="40096">MKSLIRSMTALLVAILPATAQETSTPTLQANAIPAVLEKAVDRFIRPGYRDFRDRAGDFEDAMQALCATPSQEQLTAARDTFVKTVEAWSKIEIVRVGPAIEANRFERILFYPDRKSTGLKQVQALLANPDESATRAETLREKSVAMQGLGAAEFVLYGTDFELLLREPNGFRCRYGAAIAGNLEHLGSELAAEWDEPSGVQDAWKHPGADNAYFRDNREAMTALLGILVHGAEAVRDQRIETFYKGEDAKTLPRQAIFWRSGLTFASIRGNFEGMRTLIDQSDMQELLDPGSRSIVTSIDFVLKSLIRTAGAVSPDVETAVTSPEERSRLDFLLLNGKDLILRLNDDFGGALGLGAGFSFSDGD</sequence>
<organism evidence="5 6">
    <name type="scientific">Ciceribacter thiooxidans</name>
    <dbReference type="NCBI Taxonomy" id="1969821"/>
    <lineage>
        <taxon>Bacteria</taxon>
        <taxon>Pseudomonadati</taxon>
        <taxon>Pseudomonadota</taxon>
        <taxon>Alphaproteobacteria</taxon>
        <taxon>Hyphomicrobiales</taxon>
        <taxon>Rhizobiaceae</taxon>
        <taxon>Ciceribacter</taxon>
    </lineage>
</organism>
<feature type="chain" id="PRO_5047106188" evidence="3">
    <location>
        <begin position="21"/>
        <end position="365"/>
    </location>
</feature>
<keyword evidence="6" id="KW-1185">Reference proteome</keyword>
<evidence type="ECO:0000313" key="5">
    <source>
        <dbReference type="EMBL" id="MFC3163310.1"/>
    </source>
</evidence>
<dbReference type="Proteomes" id="UP001595647">
    <property type="component" value="Unassembled WGS sequence"/>
</dbReference>
<reference evidence="6" key="1">
    <citation type="journal article" date="2019" name="Int. J. Syst. Evol. Microbiol.">
        <title>The Global Catalogue of Microorganisms (GCM) 10K type strain sequencing project: providing services to taxonomists for standard genome sequencing and annotation.</title>
        <authorList>
            <consortium name="The Broad Institute Genomics Platform"/>
            <consortium name="The Broad Institute Genome Sequencing Center for Infectious Disease"/>
            <person name="Wu L."/>
            <person name="Ma J."/>
        </authorList>
    </citation>
    <scope>NUCLEOTIDE SEQUENCE [LARGE SCALE GENOMIC DNA]</scope>
    <source>
        <strain evidence="6">KCTC 52231</strain>
    </source>
</reference>
<comment type="caution">
    <text evidence="5">The sequence shown here is derived from an EMBL/GenBank/DDBJ whole genome shotgun (WGS) entry which is preliminary data.</text>
</comment>
<name>A0ABV7I1M0_9HYPH</name>
<keyword evidence="2 3" id="KW-0732">Signal</keyword>
<evidence type="ECO:0000256" key="3">
    <source>
        <dbReference type="SAM" id="SignalP"/>
    </source>
</evidence>
<evidence type="ECO:0000256" key="1">
    <source>
        <dbReference type="ARBA" id="ARBA00004196"/>
    </source>
</evidence>
<gene>
    <name evidence="5" type="ORF">ACFOHV_08470</name>
</gene>
<dbReference type="InterPro" id="IPR018976">
    <property type="entry name" value="Imelysin-like"/>
</dbReference>
<proteinExistence type="predicted"/>
<evidence type="ECO:0000313" key="6">
    <source>
        <dbReference type="Proteomes" id="UP001595647"/>
    </source>
</evidence>
<feature type="signal peptide" evidence="3">
    <location>
        <begin position="1"/>
        <end position="20"/>
    </location>
</feature>
<evidence type="ECO:0000259" key="4">
    <source>
        <dbReference type="Pfam" id="PF09375"/>
    </source>
</evidence>
<dbReference type="Pfam" id="PF09375">
    <property type="entry name" value="Peptidase_M75"/>
    <property type="match status" value="1"/>
</dbReference>
<feature type="domain" description="Imelysin-like" evidence="4">
    <location>
        <begin position="45"/>
        <end position="335"/>
    </location>
</feature>
<dbReference type="InterPro" id="IPR034984">
    <property type="entry name" value="Imelysin-like_IPPA"/>
</dbReference>
<accession>A0ABV7I1M0</accession>
<dbReference type="RefSeq" id="WP_378143444.1">
    <property type="nucleotide sequence ID" value="NZ_CP059896.1"/>
</dbReference>
<comment type="subcellular location">
    <subcellularLocation>
        <location evidence="1">Cell envelope</location>
    </subcellularLocation>
</comment>
<dbReference type="InterPro" id="IPR038352">
    <property type="entry name" value="Imelysin_sf"/>
</dbReference>